<dbReference type="Gene3D" id="3.30.900.20">
    <property type="match status" value="1"/>
</dbReference>
<accession>A0A8D3ABX2</accession>
<dbReference type="AlphaFoldDB" id="A0A8D3ABX2"/>
<feature type="region of interest" description="Disordered" evidence="1">
    <location>
        <begin position="105"/>
        <end position="134"/>
    </location>
</feature>
<dbReference type="PANTHER" id="PTHR15681:SF1">
    <property type="entry name" value="MAD2L1-BINDING PROTEIN"/>
    <property type="match status" value="1"/>
</dbReference>
<feature type="compositionally biased region" description="Polar residues" evidence="1">
    <location>
        <begin position="228"/>
        <end position="245"/>
    </location>
</feature>
<reference evidence="2" key="1">
    <citation type="submission" date="2023-05" db="EMBL/GenBank/DDBJ databases">
        <title>High-quality long-read genome of Scophthalmus maximus.</title>
        <authorList>
            <person name="Lien S."/>
            <person name="Martinez P."/>
        </authorList>
    </citation>
    <scope>NUCLEOTIDE SEQUENCE [LARGE SCALE GENOMIC DNA]</scope>
</reference>
<dbReference type="InterPro" id="IPR053729">
    <property type="entry name" value="MAD2L1BP_domain_sf"/>
</dbReference>
<proteinExistence type="predicted"/>
<protein>
    <submittedName>
        <fullName evidence="2">MAD2L1 binding protein</fullName>
    </submittedName>
</protein>
<name>A0A8D3ABX2_SCOMX</name>
<feature type="compositionally biased region" description="Low complexity" evidence="1">
    <location>
        <begin position="107"/>
        <end position="123"/>
    </location>
</feature>
<dbReference type="GeneTree" id="ENSGT00390000003812"/>
<dbReference type="Pfam" id="PF06581">
    <property type="entry name" value="p31comet"/>
    <property type="match status" value="1"/>
</dbReference>
<evidence type="ECO:0000313" key="3">
    <source>
        <dbReference type="Proteomes" id="UP000694558"/>
    </source>
</evidence>
<feature type="region of interest" description="Disordered" evidence="1">
    <location>
        <begin position="179"/>
        <end position="253"/>
    </location>
</feature>
<dbReference type="GO" id="GO:0005634">
    <property type="term" value="C:nucleus"/>
    <property type="evidence" value="ECO:0007669"/>
    <property type="project" value="InterPro"/>
</dbReference>
<dbReference type="Ensembl" id="ENSSMAT00000015984.2">
    <property type="protein sequence ID" value="ENSSMAP00000015786.2"/>
    <property type="gene ID" value="ENSSMAG00000009690.2"/>
</dbReference>
<dbReference type="PANTHER" id="PTHR15681">
    <property type="entry name" value="MAD2L1-BINDING PROTEIN"/>
    <property type="match status" value="1"/>
</dbReference>
<evidence type="ECO:0000313" key="2">
    <source>
        <dbReference type="Ensembl" id="ENSSMAP00000015786.2"/>
    </source>
</evidence>
<evidence type="ECO:0000256" key="1">
    <source>
        <dbReference type="SAM" id="MobiDB-lite"/>
    </source>
</evidence>
<sequence>MLNSKFHSKELGCSCFFGSVQNSIVSPKNNNHGTPTNPPSRLEQYTDLFLFRTQLSDKLVVWVFLRFFSCNVKASLNSTPLPMMQCGKEPAGTFKTMAEVSGIFNKTSDSGDTETTSTSSGDNGTKRRLSFSSDKDISTLQPSVVTCEVSTLHSVADDSNSCRASAEIAEQLSPASVITPLKAESETESKDVSLESRLHSRRQSVNNSEDKENIAVGDAKEEEEEGDTSGQRSLPDSSVNASKQHGNTEDGDAEVVRRAQEQGCVNIVFPGTVTQEGCCRFVSEILKCILFQRQQLPMTYDQLVYSQKKQQALMQDKDTVSRRPMQSADMDWRKCQQTLQDLEEVLQQLEVLFSLSRVPRVLLLMGGSLVLPKELYEINMEALVLAGGDHCLRVSSCLRQLFRTLFVADLLSDTRPVRLMPTTVLVLAHRDCGVGWFRPKLQFKVPTRVKNQVIALSTDPSTCNDPMEEVLDWQDYVWFQAPMTIKGFSK</sequence>
<dbReference type="InterPro" id="IPR009511">
    <property type="entry name" value="MAD1/Cdc20-bound-Mad2-bd"/>
</dbReference>
<organism evidence="2 3">
    <name type="scientific">Scophthalmus maximus</name>
    <name type="common">Turbot</name>
    <name type="synonym">Psetta maxima</name>
    <dbReference type="NCBI Taxonomy" id="52904"/>
    <lineage>
        <taxon>Eukaryota</taxon>
        <taxon>Metazoa</taxon>
        <taxon>Chordata</taxon>
        <taxon>Craniata</taxon>
        <taxon>Vertebrata</taxon>
        <taxon>Euteleostomi</taxon>
        <taxon>Actinopterygii</taxon>
        <taxon>Neopterygii</taxon>
        <taxon>Teleostei</taxon>
        <taxon>Neoteleostei</taxon>
        <taxon>Acanthomorphata</taxon>
        <taxon>Carangaria</taxon>
        <taxon>Pleuronectiformes</taxon>
        <taxon>Pleuronectoidei</taxon>
        <taxon>Scophthalmidae</taxon>
        <taxon>Scophthalmus</taxon>
    </lineage>
</organism>
<reference evidence="2" key="2">
    <citation type="submission" date="2025-08" db="UniProtKB">
        <authorList>
            <consortium name="Ensembl"/>
        </authorList>
    </citation>
    <scope>IDENTIFICATION</scope>
</reference>
<dbReference type="Proteomes" id="UP000694558">
    <property type="component" value="Chromosome 15"/>
</dbReference>
<feature type="compositionally biased region" description="Basic and acidic residues" evidence="1">
    <location>
        <begin position="183"/>
        <end position="198"/>
    </location>
</feature>
<gene>
    <name evidence="2" type="primary">LOC118283507</name>
</gene>
<dbReference type="GO" id="GO:0007096">
    <property type="term" value="P:regulation of exit from mitosis"/>
    <property type="evidence" value="ECO:0007669"/>
    <property type="project" value="InterPro"/>
</dbReference>